<dbReference type="InterPro" id="IPR001278">
    <property type="entry name" value="Arg-tRNA-ligase"/>
</dbReference>
<keyword evidence="7 9" id="KW-0030">Aminoacyl-tRNA synthetase</keyword>
<feature type="short sequence motif" description="'HIGH' region" evidence="9">
    <location>
        <begin position="145"/>
        <end position="155"/>
    </location>
</feature>
<dbReference type="CDD" id="cd00671">
    <property type="entry name" value="ArgRS_core"/>
    <property type="match status" value="1"/>
</dbReference>
<dbReference type="PANTHER" id="PTHR11956">
    <property type="entry name" value="ARGINYL-TRNA SYNTHETASE"/>
    <property type="match status" value="1"/>
</dbReference>
<evidence type="ECO:0000256" key="7">
    <source>
        <dbReference type="ARBA" id="ARBA00023146"/>
    </source>
</evidence>
<dbReference type="PANTHER" id="PTHR11956:SF5">
    <property type="entry name" value="ARGININE--TRNA LIGASE, CYTOPLASMIC"/>
    <property type="match status" value="1"/>
</dbReference>
<comment type="catalytic activity">
    <reaction evidence="8 9">
        <text>tRNA(Arg) + L-arginine + ATP = L-arginyl-tRNA(Arg) + AMP + diphosphate</text>
        <dbReference type="Rhea" id="RHEA:20301"/>
        <dbReference type="Rhea" id="RHEA-COMP:9658"/>
        <dbReference type="Rhea" id="RHEA-COMP:9673"/>
        <dbReference type="ChEBI" id="CHEBI:30616"/>
        <dbReference type="ChEBI" id="CHEBI:32682"/>
        <dbReference type="ChEBI" id="CHEBI:33019"/>
        <dbReference type="ChEBI" id="CHEBI:78442"/>
        <dbReference type="ChEBI" id="CHEBI:78513"/>
        <dbReference type="ChEBI" id="CHEBI:456215"/>
        <dbReference type="EC" id="6.1.1.19"/>
    </reaction>
</comment>
<keyword evidence="2 9" id="KW-0963">Cytoplasm</keyword>
<reference evidence="14" key="1">
    <citation type="journal article" date="2019" name="Int. J. Syst. Evol. Microbiol.">
        <title>The Global Catalogue of Microorganisms (GCM) 10K type strain sequencing project: providing services to taxonomists for standard genome sequencing and annotation.</title>
        <authorList>
            <consortium name="The Broad Institute Genomics Platform"/>
            <consortium name="The Broad Institute Genome Sequencing Center for Infectious Disease"/>
            <person name="Wu L."/>
            <person name="Ma J."/>
        </authorList>
    </citation>
    <scope>NUCLEOTIDE SEQUENCE [LARGE SCALE GENOMIC DNA]</scope>
    <source>
        <strain evidence="14">KCTC 42986</strain>
    </source>
</reference>
<dbReference type="EC" id="6.1.1.19" evidence="9"/>
<dbReference type="InterPro" id="IPR014729">
    <property type="entry name" value="Rossmann-like_a/b/a_fold"/>
</dbReference>
<comment type="similarity">
    <text evidence="1 9 10">Belongs to the class-I aminoacyl-tRNA synthetase family.</text>
</comment>
<evidence type="ECO:0000256" key="8">
    <source>
        <dbReference type="ARBA" id="ARBA00049339"/>
    </source>
</evidence>
<organism evidence="13 14">
    <name type="scientific">Undibacterium arcticum</name>
    <dbReference type="NCBI Taxonomy" id="1762892"/>
    <lineage>
        <taxon>Bacteria</taxon>
        <taxon>Pseudomonadati</taxon>
        <taxon>Pseudomonadota</taxon>
        <taxon>Betaproteobacteria</taxon>
        <taxon>Burkholderiales</taxon>
        <taxon>Oxalobacteraceae</taxon>
        <taxon>Undibacterium</taxon>
    </lineage>
</organism>
<dbReference type="RefSeq" id="WP_390331531.1">
    <property type="nucleotide sequence ID" value="NZ_JBHRTP010000031.1"/>
</dbReference>
<dbReference type="Pfam" id="PF05746">
    <property type="entry name" value="DALR_1"/>
    <property type="match status" value="1"/>
</dbReference>
<comment type="caution">
    <text evidence="13">The sequence shown here is derived from an EMBL/GenBank/DDBJ whole genome shotgun (WGS) entry which is preliminary data.</text>
</comment>
<evidence type="ECO:0000259" key="12">
    <source>
        <dbReference type="SMART" id="SM01016"/>
    </source>
</evidence>
<keyword evidence="6 9" id="KW-0648">Protein biosynthesis</keyword>
<dbReference type="CDD" id="cd07956">
    <property type="entry name" value="Anticodon_Ia_Arg"/>
    <property type="match status" value="1"/>
</dbReference>
<evidence type="ECO:0000256" key="5">
    <source>
        <dbReference type="ARBA" id="ARBA00022840"/>
    </source>
</evidence>
<dbReference type="Gene3D" id="1.10.730.10">
    <property type="entry name" value="Isoleucyl-tRNA Synthetase, Domain 1"/>
    <property type="match status" value="1"/>
</dbReference>
<comment type="subunit">
    <text evidence="9">Monomer.</text>
</comment>
<dbReference type="SUPFAM" id="SSF47323">
    <property type="entry name" value="Anticodon-binding domain of a subclass of class I aminoacyl-tRNA synthetases"/>
    <property type="match status" value="1"/>
</dbReference>
<evidence type="ECO:0000256" key="10">
    <source>
        <dbReference type="RuleBase" id="RU363038"/>
    </source>
</evidence>
<evidence type="ECO:0000256" key="1">
    <source>
        <dbReference type="ARBA" id="ARBA00005594"/>
    </source>
</evidence>
<evidence type="ECO:0000259" key="11">
    <source>
        <dbReference type="SMART" id="SM00836"/>
    </source>
</evidence>
<name>A0ABV7F2X9_9BURK</name>
<keyword evidence="14" id="KW-1185">Reference proteome</keyword>
<evidence type="ECO:0000256" key="2">
    <source>
        <dbReference type="ARBA" id="ARBA00022490"/>
    </source>
</evidence>
<keyword evidence="4 9" id="KW-0547">Nucleotide-binding</keyword>
<accession>A0ABV7F2X9</accession>
<dbReference type="PROSITE" id="PS00178">
    <property type="entry name" value="AA_TRNA_LIGASE_I"/>
    <property type="match status" value="1"/>
</dbReference>
<dbReference type="GO" id="GO:0004814">
    <property type="term" value="F:arginine-tRNA ligase activity"/>
    <property type="evidence" value="ECO:0007669"/>
    <property type="project" value="UniProtKB-EC"/>
</dbReference>
<dbReference type="Gene3D" id="3.40.50.620">
    <property type="entry name" value="HUPs"/>
    <property type="match status" value="1"/>
</dbReference>
<dbReference type="InterPro" id="IPR035684">
    <property type="entry name" value="ArgRS_core"/>
</dbReference>
<evidence type="ECO:0000256" key="6">
    <source>
        <dbReference type="ARBA" id="ARBA00022917"/>
    </source>
</evidence>
<evidence type="ECO:0000256" key="9">
    <source>
        <dbReference type="HAMAP-Rule" id="MF_00123"/>
    </source>
</evidence>
<keyword evidence="5 9" id="KW-0067">ATP-binding</keyword>
<proteinExistence type="inferred from homology"/>
<evidence type="ECO:0000313" key="14">
    <source>
        <dbReference type="Proteomes" id="UP001595530"/>
    </source>
</evidence>
<dbReference type="SMART" id="SM01016">
    <property type="entry name" value="Arg_tRNA_synt_N"/>
    <property type="match status" value="1"/>
</dbReference>
<keyword evidence="3 9" id="KW-0436">Ligase</keyword>
<dbReference type="PRINTS" id="PR01038">
    <property type="entry name" value="TRNASYNTHARG"/>
</dbReference>
<comment type="subcellular location">
    <subcellularLocation>
        <location evidence="9">Cytoplasm</location>
    </subcellularLocation>
</comment>
<dbReference type="Proteomes" id="UP001595530">
    <property type="component" value="Unassembled WGS sequence"/>
</dbReference>
<dbReference type="InterPro" id="IPR036695">
    <property type="entry name" value="Arg-tRNA-synth_N_sf"/>
</dbReference>
<evidence type="ECO:0000256" key="4">
    <source>
        <dbReference type="ARBA" id="ARBA00022741"/>
    </source>
</evidence>
<dbReference type="SMART" id="SM00836">
    <property type="entry name" value="DALR_1"/>
    <property type="match status" value="1"/>
</dbReference>
<dbReference type="EMBL" id="JBHRTP010000031">
    <property type="protein sequence ID" value="MFC3108463.1"/>
    <property type="molecule type" value="Genomic_DNA"/>
</dbReference>
<dbReference type="InterPro" id="IPR005148">
    <property type="entry name" value="Arg-tRNA-synth_N"/>
</dbReference>
<evidence type="ECO:0000313" key="13">
    <source>
        <dbReference type="EMBL" id="MFC3108463.1"/>
    </source>
</evidence>
<feature type="domain" description="DALR anticodon binding" evidence="11">
    <location>
        <begin position="483"/>
        <end position="596"/>
    </location>
</feature>
<dbReference type="HAMAP" id="MF_00123">
    <property type="entry name" value="Arg_tRNA_synth"/>
    <property type="match status" value="1"/>
</dbReference>
<dbReference type="InterPro" id="IPR009080">
    <property type="entry name" value="tRNAsynth_Ia_anticodon-bd"/>
</dbReference>
<dbReference type="InterPro" id="IPR001412">
    <property type="entry name" value="aa-tRNA-synth_I_CS"/>
</dbReference>
<dbReference type="NCBIfam" id="TIGR00456">
    <property type="entry name" value="argS"/>
    <property type="match status" value="1"/>
</dbReference>
<evidence type="ECO:0000256" key="3">
    <source>
        <dbReference type="ARBA" id="ARBA00022598"/>
    </source>
</evidence>
<protein>
    <recommendedName>
        <fullName evidence="9">Arginine--tRNA ligase</fullName>
        <ecNumber evidence="9">6.1.1.19</ecNumber>
    </recommendedName>
    <alternativeName>
        <fullName evidence="9">Arginyl-tRNA synthetase</fullName>
        <shortName evidence="9">ArgRS</shortName>
    </alternativeName>
</protein>
<sequence>MHHQQPKVVWDEMRSRSEQKIRMFMTILQLINDRMEAALNAAGAQGAPAIIQLSSKLEFGDYQANGVMAAAKNLRMNPRELAQKVVAALDLKGVANKIEIAGPGFINIHLDSAFLARRNETALKDEHLGVTLPPPLKLMVEYSSPNLAKEMHVGHLRSTIIGDALARVLEFLGHDVVRANHVGDWGTQFGMLTAYLLETGNANNVAMALSDLETFYRNAKVRFDESEDFANRSRDYVVRLQRGDPEVLALWRQFVEVSIAHAQDIYDKLGVGLKREHVRGESAYNADLPMVVSDLQDAALLSDNDGTKVVYLEEFRTQENQAMGVIIQKKDGGYLYTTTDISAIRYRHRMLGLQRVIYVVDARQSQHFQQLFTICRRAGFAPADMALEHIAFGTMMGDDGKPFKTRSGGVVKLADLLDEADERAYTLVSQKNPELPEDKKRHIAHVVGIGAVKYADLSKSRTSDYIFNWESMLSFEGNTAPYLQYAYTRVQSVFRKVDDYDADASILILEPAEKQLAVALAQFEDVVLGVAEAGYLHHLCQYLYQIATLFSRFYEACPILKSEGAVRASRLQLAALTARTLKTGLDLLGIEVLEEM</sequence>
<dbReference type="SUPFAM" id="SSF55190">
    <property type="entry name" value="Arginyl-tRNA synthetase (ArgRS), N-terminal 'additional' domain"/>
    <property type="match status" value="1"/>
</dbReference>
<dbReference type="InterPro" id="IPR008909">
    <property type="entry name" value="DALR_anticod-bd"/>
</dbReference>
<gene>
    <name evidence="9 13" type="primary">argS</name>
    <name evidence="13" type="ORF">ACFOFO_10890</name>
</gene>
<feature type="domain" description="Arginyl tRNA synthetase N-terminal" evidence="12">
    <location>
        <begin position="25"/>
        <end position="110"/>
    </location>
</feature>
<dbReference type="Pfam" id="PF00750">
    <property type="entry name" value="tRNA-synt_1d"/>
    <property type="match status" value="1"/>
</dbReference>
<dbReference type="Gene3D" id="3.30.1360.70">
    <property type="entry name" value="Arginyl tRNA synthetase N-terminal domain"/>
    <property type="match status" value="1"/>
</dbReference>
<dbReference type="SUPFAM" id="SSF52374">
    <property type="entry name" value="Nucleotidylyl transferase"/>
    <property type="match status" value="1"/>
</dbReference>
<dbReference type="Pfam" id="PF03485">
    <property type="entry name" value="Arg_tRNA_synt_N"/>
    <property type="match status" value="1"/>
</dbReference>